<dbReference type="InterPro" id="IPR021254">
    <property type="entry name" value="DUF2806"/>
</dbReference>
<accession>A0AA47LQJ1</accession>
<reference evidence="2" key="1">
    <citation type="submission" date="2022-09" db="EMBL/GenBank/DDBJ databases">
        <authorList>
            <person name="Li Z.-J."/>
        </authorList>
    </citation>
    <scope>NUCLEOTIDE SEQUENCE</scope>
    <source>
        <strain evidence="2">TGB11</strain>
    </source>
</reference>
<feature type="region of interest" description="Disordered" evidence="1">
    <location>
        <begin position="1"/>
        <end position="30"/>
    </location>
</feature>
<dbReference type="RefSeq" id="WP_269578870.1">
    <property type="nucleotide sequence ID" value="NZ_CP114588.1"/>
</dbReference>
<dbReference type="Pfam" id="PF10987">
    <property type="entry name" value="DUF2806"/>
    <property type="match status" value="1"/>
</dbReference>
<name>A0AA47LQJ1_9GAMM</name>
<evidence type="ECO:0000313" key="3">
    <source>
        <dbReference type="Proteomes" id="UP001164748"/>
    </source>
</evidence>
<evidence type="ECO:0000313" key="2">
    <source>
        <dbReference type="EMBL" id="WBA08403.1"/>
    </source>
</evidence>
<dbReference type="AlphaFoldDB" id="A0AA47LQJ1"/>
<proteinExistence type="predicted"/>
<feature type="compositionally biased region" description="Basic and acidic residues" evidence="1">
    <location>
        <begin position="21"/>
        <end position="30"/>
    </location>
</feature>
<dbReference type="Proteomes" id="UP001164748">
    <property type="component" value="Chromosome"/>
</dbReference>
<dbReference type="EMBL" id="CP114588">
    <property type="protein sequence ID" value="WBA08403.1"/>
    <property type="molecule type" value="Genomic_DNA"/>
</dbReference>
<dbReference type="NCBIfam" id="TIGR03899">
    <property type="entry name" value="TIGR03899 family protein"/>
    <property type="match status" value="1"/>
</dbReference>
<protein>
    <submittedName>
        <fullName evidence="2">TIGR03899 family protein</fullName>
    </submittedName>
</protein>
<feature type="compositionally biased region" description="Basic and acidic residues" evidence="1">
    <location>
        <begin position="1"/>
        <end position="14"/>
    </location>
</feature>
<organism evidence="2 3">
    <name type="scientific">Salinivibrio kushneri</name>
    <dbReference type="NCBI Taxonomy" id="1908198"/>
    <lineage>
        <taxon>Bacteria</taxon>
        <taxon>Pseudomonadati</taxon>
        <taxon>Pseudomonadota</taxon>
        <taxon>Gammaproteobacteria</taxon>
        <taxon>Vibrionales</taxon>
        <taxon>Vibrionaceae</taxon>
        <taxon>Salinivibrio</taxon>
    </lineage>
</organism>
<evidence type="ECO:0000256" key="1">
    <source>
        <dbReference type="SAM" id="MobiDB-lite"/>
    </source>
</evidence>
<gene>
    <name evidence="2" type="ORF">N8M53_11405</name>
</gene>
<sequence length="300" mass="34448">MAEQDKPVTVDAHPEKRRHQEHNYKDDADLRGSKGRLKAIASEYHVDARLQEVEQEDLAHRSANRQRHVMQKQQANLEAIIALTYDQCHSETAQTPDPDWLVRFFDLARNIHGHAMQQLWAKILKQEMLRPGSTSIKALTILETMTQREAQALQRACALSSTFGQDSTKKLVTGFRRRQGLVQLLRPEPPHKLSLGHYQLSYTDLMLLMDLGLILRTELESGVIEMQPAMPFKLQDTQYMLTPLHKGMRLYYYRFSPTGHELAKLVGKRVHPDYHHAICELLAEGFEMHSDVGDTVNTHA</sequence>